<reference evidence="1" key="2">
    <citation type="journal article" date="2021" name="PeerJ">
        <title>Extensive microbial diversity within the chicken gut microbiome revealed by metagenomics and culture.</title>
        <authorList>
            <person name="Gilroy R."/>
            <person name="Ravi A."/>
            <person name="Getino M."/>
            <person name="Pursley I."/>
            <person name="Horton D.L."/>
            <person name="Alikhan N.F."/>
            <person name="Baker D."/>
            <person name="Gharbi K."/>
            <person name="Hall N."/>
            <person name="Watson M."/>
            <person name="Adriaenssens E.M."/>
            <person name="Foster-Nyarko E."/>
            <person name="Jarju S."/>
            <person name="Secka A."/>
            <person name="Antonio M."/>
            <person name="Oren A."/>
            <person name="Chaudhuri R.R."/>
            <person name="La Ragione R."/>
            <person name="Hildebrand F."/>
            <person name="Pallen M.J."/>
        </authorList>
    </citation>
    <scope>NUCLEOTIDE SEQUENCE</scope>
    <source>
        <strain evidence="1">ChiSjej5B23-6657</strain>
    </source>
</reference>
<dbReference type="Gene3D" id="3.40.50.300">
    <property type="entry name" value="P-loop containing nucleotide triphosphate hydrolases"/>
    <property type="match status" value="1"/>
</dbReference>
<gene>
    <name evidence="1" type="ORF">IAA55_04645</name>
</gene>
<evidence type="ECO:0000313" key="2">
    <source>
        <dbReference type="Proteomes" id="UP000823912"/>
    </source>
</evidence>
<evidence type="ECO:0000313" key="1">
    <source>
        <dbReference type="EMBL" id="HIR70550.1"/>
    </source>
</evidence>
<dbReference type="Pfam" id="PF13189">
    <property type="entry name" value="Cytidylate_kin2"/>
    <property type="match status" value="1"/>
</dbReference>
<comment type="caution">
    <text evidence="1">The sequence shown here is derived from an EMBL/GenBank/DDBJ whole genome shotgun (WGS) entry which is preliminary data.</text>
</comment>
<dbReference type="EMBL" id="DVHM01000077">
    <property type="protein sequence ID" value="HIR70550.1"/>
    <property type="molecule type" value="Genomic_DNA"/>
</dbReference>
<dbReference type="InterPro" id="IPR027417">
    <property type="entry name" value="P-loop_NTPase"/>
</dbReference>
<protein>
    <submittedName>
        <fullName evidence="1">Cytidylate kinase-like family protein</fullName>
    </submittedName>
</protein>
<accession>A0A9D1JAJ9</accession>
<sequence length="204" mass="23640">MTHSKYVVTITRQFGSLGRPIAKRMSEILDIEYYDRDLVDEAARKLKLPVSVVDREEESARKLPYNPFTRMKYPLGKGTSETQDAIFEAQENIIRFLAEKETCIIVGRCSDFILEEMKNSMHIYIYAPYDVRVQQSVENLKLELSEARQMIVDVDEARDSYHMHYAGYLPDDKNHKDILIDSSFLGVEKTAQYLAEAVRQKFGV</sequence>
<reference evidence="1" key="1">
    <citation type="submission" date="2020-10" db="EMBL/GenBank/DDBJ databases">
        <authorList>
            <person name="Gilroy R."/>
        </authorList>
    </citation>
    <scope>NUCLEOTIDE SEQUENCE</scope>
    <source>
        <strain evidence="1">ChiSjej5B23-6657</strain>
    </source>
</reference>
<keyword evidence="1" id="KW-0808">Transferase</keyword>
<name>A0A9D1JAJ9_9FIRM</name>
<dbReference type="Proteomes" id="UP000823912">
    <property type="component" value="Unassembled WGS sequence"/>
</dbReference>
<dbReference type="GO" id="GO:0016301">
    <property type="term" value="F:kinase activity"/>
    <property type="evidence" value="ECO:0007669"/>
    <property type="project" value="UniProtKB-KW"/>
</dbReference>
<keyword evidence="1" id="KW-0418">Kinase</keyword>
<dbReference type="AlphaFoldDB" id="A0A9D1JAJ9"/>
<proteinExistence type="predicted"/>
<organism evidence="1 2">
    <name type="scientific">Candidatus Pullilachnospira gallistercoris</name>
    <dbReference type="NCBI Taxonomy" id="2840911"/>
    <lineage>
        <taxon>Bacteria</taxon>
        <taxon>Bacillati</taxon>
        <taxon>Bacillota</taxon>
        <taxon>Clostridia</taxon>
        <taxon>Lachnospirales</taxon>
        <taxon>Lachnospiraceae</taxon>
        <taxon>Lachnospiraceae incertae sedis</taxon>
        <taxon>Candidatus Pullilachnospira</taxon>
    </lineage>
</organism>